<evidence type="ECO:0000313" key="2">
    <source>
        <dbReference type="EMBL" id="MDH1337440.1"/>
    </source>
</evidence>
<feature type="transmembrane region" description="Helical" evidence="1">
    <location>
        <begin position="75"/>
        <end position="94"/>
    </location>
</feature>
<dbReference type="RefSeq" id="WP_280009602.1">
    <property type="nucleotide sequence ID" value="NZ_JAOCEK010000039.1"/>
</dbReference>
<keyword evidence="1" id="KW-1133">Transmembrane helix</keyword>
<gene>
    <name evidence="2" type="ORF">N5D63_25200</name>
</gene>
<sequence length="135" mass="14339">MNREPSNVFPFAKAAQAFAAGGQSAFDGGGEPPHNDGMEARVKALEDAVKNLPTKADFAELRADMHKNTVEVQRWMIATVIALFLGFSGLFFTMNNSTKPVAPATAQQPIIINVPAVVAGHEKGNGKAEPPPDKP</sequence>
<evidence type="ECO:0008006" key="4">
    <source>
        <dbReference type="Google" id="ProtNLM"/>
    </source>
</evidence>
<organism evidence="2 3">
    <name type="scientific">Comamonas thiooxydans</name>
    <dbReference type="NCBI Taxonomy" id="363952"/>
    <lineage>
        <taxon>Bacteria</taxon>
        <taxon>Pseudomonadati</taxon>
        <taxon>Pseudomonadota</taxon>
        <taxon>Betaproteobacteria</taxon>
        <taxon>Burkholderiales</taxon>
        <taxon>Comamonadaceae</taxon>
        <taxon>Comamonas</taxon>
    </lineage>
</organism>
<keyword evidence="1" id="KW-0812">Transmembrane</keyword>
<dbReference type="Proteomes" id="UP001161065">
    <property type="component" value="Unassembled WGS sequence"/>
</dbReference>
<comment type="caution">
    <text evidence="2">The sequence shown here is derived from an EMBL/GenBank/DDBJ whole genome shotgun (WGS) entry which is preliminary data.</text>
</comment>
<protein>
    <recommendedName>
        <fullName evidence="4">Transmembrane protein</fullName>
    </recommendedName>
</protein>
<name>A0AA42TWS8_9BURK</name>
<reference evidence="2" key="1">
    <citation type="submission" date="2022-09" db="EMBL/GenBank/DDBJ databases">
        <title>Intensive care unit water sources are persistently colonized with multi-drug resistant bacteria and are the site of extensive horizontal gene transfer of antibiotic resistance genes.</title>
        <authorList>
            <person name="Diorio-Toth L."/>
        </authorList>
    </citation>
    <scope>NUCLEOTIDE SEQUENCE</scope>
    <source>
        <strain evidence="2">GD03832</strain>
    </source>
</reference>
<evidence type="ECO:0000256" key="1">
    <source>
        <dbReference type="SAM" id="Phobius"/>
    </source>
</evidence>
<keyword evidence="1" id="KW-0472">Membrane</keyword>
<dbReference type="EMBL" id="JAOCEK010000039">
    <property type="protein sequence ID" value="MDH1337440.1"/>
    <property type="molecule type" value="Genomic_DNA"/>
</dbReference>
<evidence type="ECO:0000313" key="3">
    <source>
        <dbReference type="Proteomes" id="UP001161065"/>
    </source>
</evidence>
<accession>A0AA42TWS8</accession>
<dbReference type="AlphaFoldDB" id="A0AA42TWS8"/>
<proteinExistence type="predicted"/>